<organism evidence="1 2">
    <name type="scientific">Thermacetogenium phaeum</name>
    <dbReference type="NCBI Taxonomy" id="85874"/>
    <lineage>
        <taxon>Bacteria</taxon>
        <taxon>Bacillati</taxon>
        <taxon>Bacillota</taxon>
        <taxon>Clostridia</taxon>
        <taxon>Thermoanaerobacterales</taxon>
        <taxon>Thermoanaerobacteraceae</taxon>
        <taxon>Thermacetogenium</taxon>
    </lineage>
</organism>
<comment type="caution">
    <text evidence="1">The sequence shown here is derived from an EMBL/GenBank/DDBJ whole genome shotgun (WGS) entry which is preliminary data.</text>
</comment>
<dbReference type="Proteomes" id="UP000053326">
    <property type="component" value="Unassembled WGS sequence"/>
</dbReference>
<dbReference type="EMBL" id="LGFO01000173">
    <property type="protein sequence ID" value="KUK36065.1"/>
    <property type="molecule type" value="Genomic_DNA"/>
</dbReference>
<name>A0A101FFH5_9THEO</name>
<gene>
    <name evidence="1" type="ORF">XD66_1229</name>
</gene>
<evidence type="ECO:0000313" key="1">
    <source>
        <dbReference type="EMBL" id="KUK36065.1"/>
    </source>
</evidence>
<proteinExistence type="predicted"/>
<dbReference type="AlphaFoldDB" id="A0A101FFH5"/>
<reference evidence="2" key="1">
    <citation type="journal article" date="2015" name="MBio">
        <title>Genome-Resolved Metagenomic Analysis Reveals Roles for Candidate Phyla and Other Microbial Community Members in Biogeochemical Transformations in Oil Reservoirs.</title>
        <authorList>
            <person name="Hu P."/>
            <person name="Tom L."/>
            <person name="Singh A."/>
            <person name="Thomas B.C."/>
            <person name="Baker B.J."/>
            <person name="Piceno Y.M."/>
            <person name="Andersen G.L."/>
            <person name="Banfield J.F."/>
        </authorList>
    </citation>
    <scope>NUCLEOTIDE SEQUENCE [LARGE SCALE GENOMIC DNA]</scope>
</reference>
<protein>
    <submittedName>
        <fullName evidence="1">Uncharacterized protein</fullName>
    </submittedName>
</protein>
<sequence length="52" mass="5906">MPVGAELPGLEWLSLLDSEWADAWLSLRCAFLGRQKLMCFDDGGLIIRWLVL</sequence>
<evidence type="ECO:0000313" key="2">
    <source>
        <dbReference type="Proteomes" id="UP000053326"/>
    </source>
</evidence>
<accession>A0A101FFH5</accession>